<dbReference type="InterPro" id="IPR029062">
    <property type="entry name" value="Class_I_gatase-like"/>
</dbReference>
<dbReference type="SUPFAM" id="SSF52317">
    <property type="entry name" value="Class I glutamine amidotransferase-like"/>
    <property type="match status" value="1"/>
</dbReference>
<keyword evidence="5" id="KW-0720">Serine protease</keyword>
<evidence type="ECO:0000313" key="9">
    <source>
        <dbReference type="EMBL" id="GID09809.1"/>
    </source>
</evidence>
<dbReference type="GO" id="GO:0004180">
    <property type="term" value="F:carboxypeptidase activity"/>
    <property type="evidence" value="ECO:0007669"/>
    <property type="project" value="UniProtKB-KW"/>
</dbReference>
<dbReference type="CDD" id="cd07025">
    <property type="entry name" value="Peptidase_S66"/>
    <property type="match status" value="1"/>
</dbReference>
<dbReference type="InterPro" id="IPR027461">
    <property type="entry name" value="Carboxypeptidase_A_C_sf"/>
</dbReference>
<reference evidence="9" key="1">
    <citation type="submission" date="2021-01" db="EMBL/GenBank/DDBJ databases">
        <title>Whole genome shotgun sequence of Actinocatenispora rupis NBRC 107355.</title>
        <authorList>
            <person name="Komaki H."/>
            <person name="Tamura T."/>
        </authorList>
    </citation>
    <scope>NUCLEOTIDE SEQUENCE</scope>
    <source>
        <strain evidence="9">NBRC 107355</strain>
    </source>
</reference>
<evidence type="ECO:0000256" key="1">
    <source>
        <dbReference type="ARBA" id="ARBA00010233"/>
    </source>
</evidence>
<dbReference type="PANTHER" id="PTHR30237">
    <property type="entry name" value="MURAMOYLTETRAPEPTIDE CARBOXYPEPTIDASE"/>
    <property type="match status" value="1"/>
</dbReference>
<proteinExistence type="inferred from homology"/>
<dbReference type="GO" id="GO:0008236">
    <property type="term" value="F:serine-type peptidase activity"/>
    <property type="evidence" value="ECO:0007669"/>
    <property type="project" value="UniProtKB-KW"/>
</dbReference>
<dbReference type="Gene3D" id="3.50.30.60">
    <property type="entry name" value="LD-carboxypeptidase A C-terminal domain-like"/>
    <property type="match status" value="1"/>
</dbReference>
<evidence type="ECO:0000313" key="10">
    <source>
        <dbReference type="Proteomes" id="UP000612808"/>
    </source>
</evidence>
<evidence type="ECO:0000259" key="8">
    <source>
        <dbReference type="Pfam" id="PF17676"/>
    </source>
</evidence>
<feature type="active site" description="Charge relay system" evidence="6">
    <location>
        <position position="274"/>
    </location>
</feature>
<dbReference type="InterPro" id="IPR040921">
    <property type="entry name" value="Peptidase_S66C"/>
</dbReference>
<keyword evidence="2" id="KW-0121">Carboxypeptidase</keyword>
<accession>A0A8J3NBY0</accession>
<evidence type="ECO:0000256" key="6">
    <source>
        <dbReference type="PIRSR" id="PIRSR028757-1"/>
    </source>
</evidence>
<dbReference type="EMBL" id="BOMB01000003">
    <property type="protein sequence ID" value="GID09809.1"/>
    <property type="molecule type" value="Genomic_DNA"/>
</dbReference>
<dbReference type="SUPFAM" id="SSF141986">
    <property type="entry name" value="LD-carboxypeptidase A C-terminal domain-like"/>
    <property type="match status" value="1"/>
</dbReference>
<comment type="similarity">
    <text evidence="1">Belongs to the peptidase S66 family.</text>
</comment>
<dbReference type="RefSeq" id="WP_203654802.1">
    <property type="nucleotide sequence ID" value="NZ_BAAAZM010000002.1"/>
</dbReference>
<feature type="active site" description="Nucleophile" evidence="6">
    <location>
        <position position="113"/>
    </location>
</feature>
<dbReference type="Pfam" id="PF17676">
    <property type="entry name" value="Peptidase_S66C"/>
    <property type="match status" value="1"/>
</dbReference>
<dbReference type="PANTHER" id="PTHR30237:SF2">
    <property type="entry name" value="MUREIN TETRAPEPTIDE CARBOXYPEPTIDASE"/>
    <property type="match status" value="1"/>
</dbReference>
<dbReference type="Proteomes" id="UP000612808">
    <property type="component" value="Unassembled WGS sequence"/>
</dbReference>
<keyword evidence="10" id="KW-1185">Reference proteome</keyword>
<gene>
    <name evidence="9" type="ORF">Aru02nite_06980</name>
</gene>
<organism evidence="9 10">
    <name type="scientific">Actinocatenispora rupis</name>
    <dbReference type="NCBI Taxonomy" id="519421"/>
    <lineage>
        <taxon>Bacteria</taxon>
        <taxon>Bacillati</taxon>
        <taxon>Actinomycetota</taxon>
        <taxon>Actinomycetes</taxon>
        <taxon>Micromonosporales</taxon>
        <taxon>Micromonosporaceae</taxon>
        <taxon>Actinocatenispora</taxon>
    </lineage>
</organism>
<feature type="domain" description="LD-carboxypeptidase C-terminal" evidence="8">
    <location>
        <begin position="174"/>
        <end position="288"/>
    </location>
</feature>
<keyword evidence="3" id="KW-0645">Protease</keyword>
<dbReference type="InterPro" id="IPR040449">
    <property type="entry name" value="Peptidase_S66_N"/>
</dbReference>
<dbReference type="AlphaFoldDB" id="A0A8J3NBY0"/>
<name>A0A8J3NBY0_9ACTN</name>
<evidence type="ECO:0000256" key="2">
    <source>
        <dbReference type="ARBA" id="ARBA00022645"/>
    </source>
</evidence>
<evidence type="ECO:0000259" key="7">
    <source>
        <dbReference type="Pfam" id="PF02016"/>
    </source>
</evidence>
<evidence type="ECO:0000256" key="5">
    <source>
        <dbReference type="ARBA" id="ARBA00022825"/>
    </source>
</evidence>
<dbReference type="InterPro" id="IPR003507">
    <property type="entry name" value="S66_fam"/>
</dbReference>
<comment type="caution">
    <text evidence="9">The sequence shown here is derived from an EMBL/GenBank/DDBJ whole genome shotgun (WGS) entry which is preliminary data.</text>
</comment>
<sequence length="302" mass="31237">MPADVLRWPRIRPGDRVRLVSPASWPPADWLADAARVLTGWGLRVEAGAHALDRRGYLAGRDRDRLADLNDAFRDPGVRGIVATRGGAGAYRIVDGIDVDAVRADPKPVVGFSDITNLHLALWARCGLPTVHGCLSGSDAVRTARRLLTTDEPVTVRRDPAAPLADVVVPGRATGRLLGGNLSALVGFVGAGLPDLTGALLCIEDNRCGADPLRLDAHLAQLSGSGALAGVRGIALGDLGPAGSDADRAAVAAVCRDRFGALGVPVLAGLPFGHLPDQTCLPLGAPAVLDTTAGTLTTAVRR</sequence>
<feature type="domain" description="LD-carboxypeptidase N-terminal" evidence="7">
    <location>
        <begin position="17"/>
        <end position="133"/>
    </location>
</feature>
<dbReference type="Gene3D" id="3.40.50.10740">
    <property type="entry name" value="Class I glutamine amidotransferase-like"/>
    <property type="match status" value="1"/>
</dbReference>
<keyword evidence="4" id="KW-0378">Hydrolase</keyword>
<protein>
    <submittedName>
        <fullName evidence="9">Peptidase S66</fullName>
    </submittedName>
</protein>
<dbReference type="InterPro" id="IPR027478">
    <property type="entry name" value="LdcA_N"/>
</dbReference>
<dbReference type="GO" id="GO:0006508">
    <property type="term" value="P:proteolysis"/>
    <property type="evidence" value="ECO:0007669"/>
    <property type="project" value="UniProtKB-KW"/>
</dbReference>
<feature type="active site" description="Charge relay system" evidence="6">
    <location>
        <position position="204"/>
    </location>
</feature>
<dbReference type="PIRSF" id="PIRSF028757">
    <property type="entry name" value="LD-carboxypeptidase"/>
    <property type="match status" value="1"/>
</dbReference>
<evidence type="ECO:0000256" key="4">
    <source>
        <dbReference type="ARBA" id="ARBA00022801"/>
    </source>
</evidence>
<evidence type="ECO:0000256" key="3">
    <source>
        <dbReference type="ARBA" id="ARBA00022670"/>
    </source>
</evidence>
<dbReference type="Pfam" id="PF02016">
    <property type="entry name" value="Peptidase_S66"/>
    <property type="match status" value="1"/>
</dbReference>